<dbReference type="Proteomes" id="UP000541421">
    <property type="component" value="Unassembled WGS sequence"/>
</dbReference>
<dbReference type="AlphaFoldDB" id="A0A7Y4LAM3"/>
<keyword evidence="3" id="KW-1185">Reference proteome</keyword>
<accession>A0A7Y4LAM3</accession>
<dbReference type="GO" id="GO:0005524">
    <property type="term" value="F:ATP binding"/>
    <property type="evidence" value="ECO:0007669"/>
    <property type="project" value="UniProtKB-KW"/>
</dbReference>
<proteinExistence type="predicted"/>
<dbReference type="InterPro" id="IPR027417">
    <property type="entry name" value="P-loop_NTPase"/>
</dbReference>
<sequence length="529" mass="59743">MMTIQNTEKKRLPLGIATFAEIRDRNHYYVDKTPLIIKLINDADFVFLSRPRRFGKSLTLDTMAELFSGNKALFEGLYAENNWDWDTTYPVIRLSFAGEAKRHDIAALEQHIQYHLNLNAQRLGISLQENIQHNVGLSFADLLLKTHKKHQQKVVVLIDEYDKPIIDNLDNSEVAAEVRGLLKSLYSQIKDLSGSIRFAMLTGVSKFGQMSLFSGLNNLKDITLRAEYSALCGYTQEELEAVFAPELQGVNLEQVKVWYNGYNWTGESVYNPFDILLFFDGGCAFDNYWMSTGGNASFLMKLLTSNEFSLADITRSAETSDLLASVDIGSMHPIPVLFQTGYLTIDKVFEEPGYLRQYTLKFPNYEVRQSLSSKWLQEVLKLDGRKAISDLRKCLRDGDIAQLQQLIKSAIASIPSDAYRRNNIAQFEGHWQSAIGMFFAGACADFIMEDASSTGRADLVAIEQGNVYIFEFKVKQAGTAQEALEQIKERNYAEKYRAGAKQIFEIGVSFDEATRAVNFAINAATGKHR</sequence>
<name>A0A7Y4LAM3_9BURK</name>
<gene>
    <name evidence="2" type="ORF">HKX40_07670</name>
</gene>
<keyword evidence="2" id="KW-0067">ATP-binding</keyword>
<dbReference type="InterPro" id="IPR012547">
    <property type="entry name" value="PDDEXK_9"/>
</dbReference>
<dbReference type="Gene3D" id="3.40.50.300">
    <property type="entry name" value="P-loop containing nucleotide triphosphate hydrolases"/>
    <property type="match status" value="1"/>
</dbReference>
<dbReference type="InterPro" id="IPR018631">
    <property type="entry name" value="AAA-ATPase-like_dom"/>
</dbReference>
<keyword evidence="2" id="KW-0547">Nucleotide-binding</keyword>
<organism evidence="2 3">
    <name type="scientific">Pelistega europaea</name>
    <dbReference type="NCBI Taxonomy" id="106147"/>
    <lineage>
        <taxon>Bacteria</taxon>
        <taxon>Pseudomonadati</taxon>
        <taxon>Pseudomonadota</taxon>
        <taxon>Betaproteobacteria</taxon>
        <taxon>Burkholderiales</taxon>
        <taxon>Alcaligenaceae</taxon>
        <taxon>Pelistega</taxon>
    </lineage>
</organism>
<dbReference type="PANTHER" id="PTHR34825:SF1">
    <property type="entry name" value="AAA-ATPASE-LIKE DOMAIN-CONTAINING PROTEIN"/>
    <property type="match status" value="1"/>
</dbReference>
<dbReference type="Pfam" id="PF09820">
    <property type="entry name" value="AAA-ATPase_like"/>
    <property type="match status" value="1"/>
</dbReference>
<feature type="domain" description="AAA-ATPase-like" evidence="1">
    <location>
        <begin position="13"/>
        <end position="213"/>
    </location>
</feature>
<protein>
    <submittedName>
        <fullName evidence="2">ATP-binding protein</fullName>
    </submittedName>
</protein>
<dbReference type="EMBL" id="JABGBO010000007">
    <property type="protein sequence ID" value="NOL50013.1"/>
    <property type="molecule type" value="Genomic_DNA"/>
</dbReference>
<evidence type="ECO:0000313" key="3">
    <source>
        <dbReference type="Proteomes" id="UP000541421"/>
    </source>
</evidence>
<reference evidence="2 3" key="1">
    <citation type="submission" date="2020-05" db="EMBL/GenBank/DDBJ databases">
        <authorList>
            <person name="Niu N."/>
        </authorList>
    </citation>
    <scope>NUCLEOTIDE SEQUENCE [LARGE SCALE GENOMIC DNA]</scope>
    <source>
        <strain evidence="2 3">LMG10982</strain>
    </source>
</reference>
<dbReference type="PANTHER" id="PTHR34825">
    <property type="entry name" value="CONSERVED PROTEIN, WITH A WEAK D-GALACTARATE DEHYDRATASE/ALTRONATE HYDROLASE DOMAIN"/>
    <property type="match status" value="1"/>
</dbReference>
<dbReference type="Pfam" id="PF08011">
    <property type="entry name" value="PDDEXK_9"/>
    <property type="match status" value="1"/>
</dbReference>
<evidence type="ECO:0000313" key="2">
    <source>
        <dbReference type="EMBL" id="NOL50013.1"/>
    </source>
</evidence>
<dbReference type="RefSeq" id="WP_171588994.1">
    <property type="nucleotide sequence ID" value="NZ_JABGBO010000007.1"/>
</dbReference>
<comment type="caution">
    <text evidence="2">The sequence shown here is derived from an EMBL/GenBank/DDBJ whole genome shotgun (WGS) entry which is preliminary data.</text>
</comment>
<evidence type="ECO:0000259" key="1">
    <source>
        <dbReference type="Pfam" id="PF09820"/>
    </source>
</evidence>